<name>A0A813LXK2_POLGL</name>
<feature type="signal peptide" evidence="1">
    <location>
        <begin position="1"/>
        <end position="21"/>
    </location>
</feature>
<accession>A0A813LXK2</accession>
<evidence type="ECO:0000256" key="1">
    <source>
        <dbReference type="SAM" id="SignalP"/>
    </source>
</evidence>
<organism evidence="2 3">
    <name type="scientific">Polarella glacialis</name>
    <name type="common">Dinoflagellate</name>
    <dbReference type="NCBI Taxonomy" id="89957"/>
    <lineage>
        <taxon>Eukaryota</taxon>
        <taxon>Sar</taxon>
        <taxon>Alveolata</taxon>
        <taxon>Dinophyceae</taxon>
        <taxon>Suessiales</taxon>
        <taxon>Suessiaceae</taxon>
        <taxon>Polarella</taxon>
    </lineage>
</organism>
<reference evidence="2" key="1">
    <citation type="submission" date="2021-02" db="EMBL/GenBank/DDBJ databases">
        <authorList>
            <person name="Dougan E. K."/>
            <person name="Rhodes N."/>
            <person name="Thang M."/>
            <person name="Chan C."/>
        </authorList>
    </citation>
    <scope>NUCLEOTIDE SEQUENCE</scope>
</reference>
<dbReference type="Proteomes" id="UP000626109">
    <property type="component" value="Unassembled WGS sequence"/>
</dbReference>
<keyword evidence="1" id="KW-0732">Signal</keyword>
<evidence type="ECO:0000313" key="2">
    <source>
        <dbReference type="EMBL" id="CAE8741133.1"/>
    </source>
</evidence>
<gene>
    <name evidence="2" type="ORF">PGLA2088_LOCUS50316</name>
</gene>
<dbReference type="AlphaFoldDB" id="A0A813LXK2"/>
<evidence type="ECO:0000313" key="3">
    <source>
        <dbReference type="Proteomes" id="UP000626109"/>
    </source>
</evidence>
<feature type="chain" id="PRO_5032827677" evidence="1">
    <location>
        <begin position="22"/>
        <end position="143"/>
    </location>
</feature>
<protein>
    <submittedName>
        <fullName evidence="2">Uncharacterized protein</fullName>
    </submittedName>
</protein>
<sequence>MTNLSLMRLCLVAVLAMPAAAKMECTGGSVGVCQCLLGCKVFGGDATQCVGAEDPNAVVDRAVREAMIKKNTECSGISCVVKCASDLECLDAAVVARCLNVKSMKEDSKTPCKVECAAAFRGSGLPGAALAGLFAIVVATIGA</sequence>
<proteinExistence type="predicted"/>
<dbReference type="EMBL" id="CAJNNW010037356">
    <property type="protein sequence ID" value="CAE8741133.1"/>
    <property type="molecule type" value="Genomic_DNA"/>
</dbReference>
<comment type="caution">
    <text evidence="2">The sequence shown here is derived from an EMBL/GenBank/DDBJ whole genome shotgun (WGS) entry which is preliminary data.</text>
</comment>